<feature type="transmembrane region" description="Helical" evidence="4">
    <location>
        <begin position="49"/>
        <end position="67"/>
    </location>
</feature>
<protein>
    <submittedName>
        <fullName evidence="5">Tetratricopeptide repeat-containing protein</fullName>
    </submittedName>
</protein>
<dbReference type="PANTHER" id="PTHR44943">
    <property type="entry name" value="CELLULOSE SYNTHASE OPERON PROTEIN C"/>
    <property type="match status" value="1"/>
</dbReference>
<feature type="repeat" description="TPR" evidence="3">
    <location>
        <begin position="263"/>
        <end position="296"/>
    </location>
</feature>
<reference evidence="5 6" key="1">
    <citation type="submission" date="2017-02" db="EMBL/GenBank/DDBJ databases">
        <authorList>
            <person name="Peterson S.W."/>
        </authorList>
    </citation>
    <scope>NUCLEOTIDE SEQUENCE [LARGE SCALE GENOMIC DNA]</scope>
    <source>
        <strain evidence="5 6">M1</strain>
    </source>
</reference>
<dbReference type="SMART" id="SM00028">
    <property type="entry name" value="TPR"/>
    <property type="match status" value="3"/>
</dbReference>
<dbReference type="InterPro" id="IPR019734">
    <property type="entry name" value="TPR_rpt"/>
</dbReference>
<proteinExistence type="predicted"/>
<evidence type="ECO:0000313" key="5">
    <source>
        <dbReference type="EMBL" id="SKC82981.1"/>
    </source>
</evidence>
<sequence>MNQEASNSNGTAYDRNVCQNCGVSVVEKEYDYPLCEECRHKLVKRPFPIGIKIFFILIVGIVIFSLIRFPHTLKGGIAYERGKRAEAERKYITAMEQYEIAYKNYPDSQDLIGKLIISKYRNGKIAELYDLFDKIYDIDIKNEDLYEELSKINDELLLYYPSEKLIEVLNKSKDNDLEAVKQMLTEYMTENPEDIAAKYYLADIFYELGQFNESKTMINYLRQIYPDSVSLDLYMAAIERDQGNYDNALTYCKYALNKNIENPLAYNAMSMIELNQSNYEKALEYVEKAYELDEEDINVLDTMVIVYHYNGIEEKRDWALEKIKQHPKHQDSQLQFLNELISGEIQ</sequence>
<dbReference type="AlphaFoldDB" id="A0A1T5M3Z5"/>
<dbReference type="Pfam" id="PF14559">
    <property type="entry name" value="TPR_19"/>
    <property type="match status" value="1"/>
</dbReference>
<dbReference type="InterPro" id="IPR051685">
    <property type="entry name" value="Ycf3/AcsC/BcsC/TPR_MFPF"/>
</dbReference>
<keyword evidence="4" id="KW-0472">Membrane</keyword>
<keyword evidence="1" id="KW-0677">Repeat</keyword>
<dbReference type="Proteomes" id="UP000190285">
    <property type="component" value="Unassembled WGS sequence"/>
</dbReference>
<evidence type="ECO:0000256" key="4">
    <source>
        <dbReference type="SAM" id="Phobius"/>
    </source>
</evidence>
<gene>
    <name evidence="5" type="ORF">SAMN02194393_03790</name>
</gene>
<dbReference type="SUPFAM" id="SSF48452">
    <property type="entry name" value="TPR-like"/>
    <property type="match status" value="2"/>
</dbReference>
<evidence type="ECO:0000256" key="2">
    <source>
        <dbReference type="ARBA" id="ARBA00022803"/>
    </source>
</evidence>
<dbReference type="Gene3D" id="1.25.40.10">
    <property type="entry name" value="Tetratricopeptide repeat domain"/>
    <property type="match status" value="2"/>
</dbReference>
<dbReference type="STRING" id="36842.SAMN02194393_03790"/>
<evidence type="ECO:0000313" key="6">
    <source>
        <dbReference type="Proteomes" id="UP000190285"/>
    </source>
</evidence>
<dbReference type="PROSITE" id="PS50005">
    <property type="entry name" value="TPR"/>
    <property type="match status" value="1"/>
</dbReference>
<dbReference type="RefSeq" id="WP_079493759.1">
    <property type="nucleotide sequence ID" value="NZ_FUZT01000010.1"/>
</dbReference>
<keyword evidence="4" id="KW-0812">Transmembrane</keyword>
<organism evidence="5 6">
    <name type="scientific">Maledivibacter halophilus</name>
    <dbReference type="NCBI Taxonomy" id="36842"/>
    <lineage>
        <taxon>Bacteria</taxon>
        <taxon>Bacillati</taxon>
        <taxon>Bacillota</taxon>
        <taxon>Clostridia</taxon>
        <taxon>Peptostreptococcales</taxon>
        <taxon>Caminicellaceae</taxon>
        <taxon>Maledivibacter</taxon>
    </lineage>
</organism>
<keyword evidence="4" id="KW-1133">Transmembrane helix</keyword>
<name>A0A1T5M3Z5_9FIRM</name>
<keyword evidence="2 3" id="KW-0802">TPR repeat</keyword>
<dbReference type="PANTHER" id="PTHR44943:SF8">
    <property type="entry name" value="TPR REPEAT-CONTAINING PROTEIN MJ0263"/>
    <property type="match status" value="1"/>
</dbReference>
<accession>A0A1T5M3Z5</accession>
<dbReference type="OrthoDB" id="1949098at2"/>
<evidence type="ECO:0000256" key="3">
    <source>
        <dbReference type="PROSITE-ProRule" id="PRU00339"/>
    </source>
</evidence>
<dbReference type="EMBL" id="FUZT01000010">
    <property type="protein sequence ID" value="SKC82981.1"/>
    <property type="molecule type" value="Genomic_DNA"/>
</dbReference>
<dbReference type="InterPro" id="IPR011990">
    <property type="entry name" value="TPR-like_helical_dom_sf"/>
</dbReference>
<evidence type="ECO:0000256" key="1">
    <source>
        <dbReference type="ARBA" id="ARBA00022737"/>
    </source>
</evidence>
<keyword evidence="6" id="KW-1185">Reference proteome</keyword>